<accession>A0A6H5I8Z0</accession>
<feature type="non-terminal residue" evidence="1">
    <location>
        <position position="73"/>
    </location>
</feature>
<dbReference type="AlphaFoldDB" id="A0A6H5I8Z0"/>
<keyword evidence="2" id="KW-1185">Reference proteome</keyword>
<proteinExistence type="predicted"/>
<name>A0A6H5I8Z0_9HYME</name>
<evidence type="ECO:0000313" key="1">
    <source>
        <dbReference type="EMBL" id="CAB0031440.1"/>
    </source>
</evidence>
<gene>
    <name evidence="1" type="ORF">TBRA_LOCUS3409</name>
</gene>
<dbReference type="EMBL" id="CADCXV010000645">
    <property type="protein sequence ID" value="CAB0031440.1"/>
    <property type="molecule type" value="Genomic_DNA"/>
</dbReference>
<protein>
    <submittedName>
        <fullName evidence="1">Uncharacterized protein</fullName>
    </submittedName>
</protein>
<sequence>MKPPSRMAPIDLILECISPRTRASLNQMILARVWQRWQLIRLHPLTTLRCSHRMNEASKKAIILIRHQSTLIG</sequence>
<dbReference type="Proteomes" id="UP000479190">
    <property type="component" value="Unassembled WGS sequence"/>
</dbReference>
<evidence type="ECO:0000313" key="2">
    <source>
        <dbReference type="Proteomes" id="UP000479190"/>
    </source>
</evidence>
<organism evidence="1 2">
    <name type="scientific">Trichogramma brassicae</name>
    <dbReference type="NCBI Taxonomy" id="86971"/>
    <lineage>
        <taxon>Eukaryota</taxon>
        <taxon>Metazoa</taxon>
        <taxon>Ecdysozoa</taxon>
        <taxon>Arthropoda</taxon>
        <taxon>Hexapoda</taxon>
        <taxon>Insecta</taxon>
        <taxon>Pterygota</taxon>
        <taxon>Neoptera</taxon>
        <taxon>Endopterygota</taxon>
        <taxon>Hymenoptera</taxon>
        <taxon>Apocrita</taxon>
        <taxon>Proctotrupomorpha</taxon>
        <taxon>Chalcidoidea</taxon>
        <taxon>Trichogrammatidae</taxon>
        <taxon>Trichogramma</taxon>
    </lineage>
</organism>
<reference evidence="1 2" key="1">
    <citation type="submission" date="2020-02" db="EMBL/GenBank/DDBJ databases">
        <authorList>
            <person name="Ferguson B K."/>
        </authorList>
    </citation>
    <scope>NUCLEOTIDE SEQUENCE [LARGE SCALE GENOMIC DNA]</scope>
</reference>